<dbReference type="KEGG" id="iho:Igni_0501"/>
<feature type="coiled-coil region" evidence="1">
    <location>
        <begin position="27"/>
        <end position="68"/>
    </location>
</feature>
<organism evidence="2 3">
    <name type="scientific">Ignicoccus hospitalis (strain KIN4/I / DSM 18386 / JCM 14125)</name>
    <dbReference type="NCBI Taxonomy" id="453591"/>
    <lineage>
        <taxon>Archaea</taxon>
        <taxon>Thermoproteota</taxon>
        <taxon>Thermoprotei</taxon>
        <taxon>Desulfurococcales</taxon>
        <taxon>Desulfurococcaceae</taxon>
        <taxon>Ignicoccus</taxon>
    </lineage>
</organism>
<sequence>MRRGMTDLAIIAFAVATATFMLSMIMIGAMNAHMNQMEKQVEVLSKNLDAMKVQVQALRAQLEQLIKYSPLYNG</sequence>
<dbReference type="RefSeq" id="WP_011998536.1">
    <property type="nucleotide sequence ID" value="NC_009776.1"/>
</dbReference>
<evidence type="ECO:0000313" key="2">
    <source>
        <dbReference type="EMBL" id="ABU81684.1"/>
    </source>
</evidence>
<reference evidence="2 3" key="1">
    <citation type="journal article" date="2008" name="Genome Biol.">
        <title>A genomic analysis of the archaeal system Ignicoccus hospitalis-Nanoarchaeum equitans.</title>
        <authorList>
            <person name="Podar M."/>
            <person name="Anderson I."/>
            <person name="Makarova K.S."/>
            <person name="Elkins J.G."/>
            <person name="Ivanova N."/>
            <person name="Wall M.A."/>
            <person name="Lykidis A."/>
            <person name="Mavromatis K."/>
            <person name="Sun H."/>
            <person name="Hudson M.E."/>
            <person name="Chen W."/>
            <person name="Deciu C."/>
            <person name="Hutchison D."/>
            <person name="Eads J.R."/>
            <person name="Anderson A."/>
            <person name="Fernandes F."/>
            <person name="Szeto E."/>
            <person name="Lapidus A."/>
            <person name="Kyrpides N.C."/>
            <person name="Saier M.H.Jr."/>
            <person name="Richardson P.M."/>
            <person name="Rachel R."/>
            <person name="Huber H."/>
            <person name="Eisen J.A."/>
            <person name="Koonin E.V."/>
            <person name="Keller M."/>
            <person name="Stetter K.O."/>
        </authorList>
    </citation>
    <scope>NUCLEOTIDE SEQUENCE [LARGE SCALE GENOMIC DNA]</scope>
    <source>
        <strain evidence="3">KIN4/I / DSM 18386 / JCM 14125</strain>
    </source>
</reference>
<keyword evidence="1" id="KW-0175">Coiled coil</keyword>
<keyword evidence="3" id="KW-1185">Reference proteome</keyword>
<proteinExistence type="predicted"/>
<dbReference type="Proteomes" id="UP000000262">
    <property type="component" value="Chromosome"/>
</dbReference>
<dbReference type="HOGENOM" id="CLU_2678845_0_0_2"/>
<name>A8A9T2_IGNH4</name>
<dbReference type="GeneID" id="5562916"/>
<evidence type="ECO:0000313" key="3">
    <source>
        <dbReference type="Proteomes" id="UP000000262"/>
    </source>
</evidence>
<gene>
    <name evidence="2" type="ordered locus">Igni_0501</name>
</gene>
<dbReference type="AlphaFoldDB" id="A8A9T2"/>
<dbReference type="STRING" id="453591.Igni_0501"/>
<accession>A8A9T2</accession>
<dbReference type="EMBL" id="CP000816">
    <property type="protein sequence ID" value="ABU81684.1"/>
    <property type="molecule type" value="Genomic_DNA"/>
</dbReference>
<evidence type="ECO:0000256" key="1">
    <source>
        <dbReference type="SAM" id="Coils"/>
    </source>
</evidence>
<protein>
    <submittedName>
        <fullName evidence="2">Uncharacterized protein</fullName>
    </submittedName>
</protein>